<feature type="domain" description="Peptidase M16 N-terminal" evidence="3">
    <location>
        <begin position="28"/>
        <end position="175"/>
    </location>
</feature>
<dbReference type="PROSITE" id="PS00143">
    <property type="entry name" value="INSULINASE"/>
    <property type="match status" value="1"/>
</dbReference>
<dbReference type="RefSeq" id="WP_130446617.1">
    <property type="nucleotide sequence ID" value="NZ_SHKR01000014.1"/>
</dbReference>
<accession>A0A4Q7WQN8</accession>
<dbReference type="GO" id="GO:0046872">
    <property type="term" value="F:metal ion binding"/>
    <property type="evidence" value="ECO:0007669"/>
    <property type="project" value="InterPro"/>
</dbReference>
<organism evidence="5 6">
    <name type="scientific">Kribbella rubisoli</name>
    <dbReference type="NCBI Taxonomy" id="3075929"/>
    <lineage>
        <taxon>Bacteria</taxon>
        <taxon>Bacillati</taxon>
        <taxon>Actinomycetota</taxon>
        <taxon>Actinomycetes</taxon>
        <taxon>Propionibacteriales</taxon>
        <taxon>Kribbellaceae</taxon>
        <taxon>Kribbella</taxon>
    </lineage>
</organism>
<dbReference type="Proteomes" id="UP000292027">
    <property type="component" value="Unassembled WGS sequence"/>
</dbReference>
<evidence type="ECO:0000259" key="3">
    <source>
        <dbReference type="Pfam" id="PF00675"/>
    </source>
</evidence>
<proteinExistence type="inferred from homology"/>
<evidence type="ECO:0000259" key="4">
    <source>
        <dbReference type="Pfam" id="PF05193"/>
    </source>
</evidence>
<comment type="similarity">
    <text evidence="1 2">Belongs to the peptidase M16 family.</text>
</comment>
<comment type="caution">
    <text evidence="5">The sequence shown here is derived from an EMBL/GenBank/DDBJ whole genome shotgun (WGS) entry which is preliminary data.</text>
</comment>
<dbReference type="OrthoDB" id="9811314at2"/>
<protein>
    <submittedName>
        <fullName evidence="5">Zn-dependent peptidase</fullName>
    </submittedName>
</protein>
<dbReference type="InterPro" id="IPR011249">
    <property type="entry name" value="Metalloenz_LuxS/M16"/>
</dbReference>
<evidence type="ECO:0000313" key="5">
    <source>
        <dbReference type="EMBL" id="RZU11975.1"/>
    </source>
</evidence>
<evidence type="ECO:0000313" key="6">
    <source>
        <dbReference type="Proteomes" id="UP000292027"/>
    </source>
</evidence>
<keyword evidence="6" id="KW-1185">Reference proteome</keyword>
<dbReference type="PANTHER" id="PTHR11851:SF49">
    <property type="entry name" value="MITOCHONDRIAL-PROCESSING PEPTIDASE SUBUNIT ALPHA"/>
    <property type="match status" value="1"/>
</dbReference>
<dbReference type="EMBL" id="SHKR01000014">
    <property type="protein sequence ID" value="RZU11975.1"/>
    <property type="molecule type" value="Genomic_DNA"/>
</dbReference>
<dbReference type="Pfam" id="PF05193">
    <property type="entry name" value="Peptidase_M16_C"/>
    <property type="match status" value="1"/>
</dbReference>
<evidence type="ECO:0000256" key="1">
    <source>
        <dbReference type="ARBA" id="ARBA00007261"/>
    </source>
</evidence>
<dbReference type="PANTHER" id="PTHR11851">
    <property type="entry name" value="METALLOPROTEASE"/>
    <property type="match status" value="1"/>
</dbReference>
<dbReference type="InterPro" id="IPR011765">
    <property type="entry name" value="Pept_M16_N"/>
</dbReference>
<dbReference type="AlphaFoldDB" id="A0A4Q7WQN8"/>
<evidence type="ECO:0000256" key="2">
    <source>
        <dbReference type="RuleBase" id="RU004447"/>
    </source>
</evidence>
<dbReference type="SUPFAM" id="SSF63411">
    <property type="entry name" value="LuxS/MPP-like metallohydrolase"/>
    <property type="match status" value="2"/>
</dbReference>
<dbReference type="InterPro" id="IPR050361">
    <property type="entry name" value="MPP/UQCRC_Complex"/>
</dbReference>
<dbReference type="InterPro" id="IPR007863">
    <property type="entry name" value="Peptidase_M16_C"/>
</dbReference>
<gene>
    <name evidence="5" type="ORF">EV645_5234</name>
</gene>
<dbReference type="InterPro" id="IPR001431">
    <property type="entry name" value="Pept_M16_Zn_BS"/>
</dbReference>
<name>A0A4Q7WQN8_9ACTN</name>
<dbReference type="Pfam" id="PF00675">
    <property type="entry name" value="Peptidase_M16"/>
    <property type="match status" value="1"/>
</dbReference>
<feature type="domain" description="Peptidase M16 C-terminal" evidence="4">
    <location>
        <begin position="182"/>
        <end position="361"/>
    </location>
</feature>
<dbReference type="Gene3D" id="3.30.830.10">
    <property type="entry name" value="Metalloenzyme, LuxS/M16 peptidase-like"/>
    <property type="match status" value="2"/>
</dbReference>
<sequence length="437" mass="47344">MTRAITSTLLSPEAGGPVKRTVLPSGLRVLSQSVPGFRSVTFGLWVGVGSRDEPEPLAGATHFLEHLLFKGTERRDALEISAEIDAVGGEMNAFTGKEYTCYYARVLDSDLPLAVDVICDMITSATLTSADVESERDVIDEEIAMHADETSDHIHDLFAEQLWGKSPLGRSITGTPESLAGLSRQQIVGWYRRRYKPSNIVVSVAGNVDHAEVVRLVRKAFERHWVTAEAEPAAIRRGPGKRVPTYGGVQVHHRDVEQAHLVLGMPGLVRSDERRYIAGVLHGIVGGGMSSRLFQEVREKRGLAYSVFTFGSAYADSGMVGVYAGCLPKKAPEVLDVIRGELQSIANGNITPDELLRGKGQMRGSVVMGLEDTGAKMTRIAKAELVYGELPTVDEILHRIDSVTLDEVTALAADLYAGTPALTVMGPFDEDTTAFTV</sequence>
<dbReference type="GO" id="GO:0004222">
    <property type="term" value="F:metalloendopeptidase activity"/>
    <property type="evidence" value="ECO:0007669"/>
    <property type="project" value="InterPro"/>
</dbReference>
<reference evidence="5 6" key="1">
    <citation type="journal article" date="2015" name="Stand. Genomic Sci.">
        <title>Genomic Encyclopedia of Bacterial and Archaeal Type Strains, Phase III: the genomes of soil and plant-associated and newly described type strains.</title>
        <authorList>
            <person name="Whitman W.B."/>
            <person name="Woyke T."/>
            <person name="Klenk H.P."/>
            <person name="Zhou Y."/>
            <person name="Lilburn T.G."/>
            <person name="Beck B.J."/>
            <person name="De Vos P."/>
            <person name="Vandamme P."/>
            <person name="Eisen J.A."/>
            <person name="Garrity G."/>
            <person name="Hugenholtz P."/>
            <person name="Kyrpides N.C."/>
        </authorList>
    </citation>
    <scope>NUCLEOTIDE SEQUENCE [LARGE SCALE GENOMIC DNA]</scope>
    <source>
        <strain evidence="5 6">VKM Ac-2540</strain>
    </source>
</reference>
<dbReference type="GO" id="GO:0006508">
    <property type="term" value="P:proteolysis"/>
    <property type="evidence" value="ECO:0007669"/>
    <property type="project" value="InterPro"/>
</dbReference>